<keyword evidence="2" id="KW-0812">Transmembrane</keyword>
<gene>
    <name evidence="4" type="ORF">KDK95_30305</name>
</gene>
<dbReference type="Pfam" id="PF13828">
    <property type="entry name" value="DUF4190"/>
    <property type="match status" value="1"/>
</dbReference>
<proteinExistence type="predicted"/>
<keyword evidence="2" id="KW-1133">Transmembrane helix</keyword>
<feature type="transmembrane region" description="Helical" evidence="2">
    <location>
        <begin position="55"/>
        <end position="82"/>
    </location>
</feature>
<name>A0A941EH24_9ACTN</name>
<dbReference type="EMBL" id="JAGSOH010000145">
    <property type="protein sequence ID" value="MBR7830633.1"/>
    <property type="molecule type" value="Genomic_DNA"/>
</dbReference>
<accession>A0A941EH24</accession>
<evidence type="ECO:0000256" key="2">
    <source>
        <dbReference type="SAM" id="Phobius"/>
    </source>
</evidence>
<organism evidence="4 5">
    <name type="scientific">Actinospica acidithermotolerans</name>
    <dbReference type="NCBI Taxonomy" id="2828514"/>
    <lineage>
        <taxon>Bacteria</taxon>
        <taxon>Bacillati</taxon>
        <taxon>Actinomycetota</taxon>
        <taxon>Actinomycetes</taxon>
        <taxon>Catenulisporales</taxon>
        <taxon>Actinospicaceae</taxon>
        <taxon>Actinospica</taxon>
    </lineage>
</organism>
<reference evidence="4" key="1">
    <citation type="submission" date="2021-04" db="EMBL/GenBank/DDBJ databases">
        <title>Genome based classification of Actinospica acidithermotolerans sp. nov., an actinobacterium isolated from an Indonesian hot spring.</title>
        <authorList>
            <person name="Kusuma A.B."/>
            <person name="Putra K.E."/>
            <person name="Nafisah S."/>
            <person name="Loh J."/>
            <person name="Nouioui I."/>
            <person name="Goodfellow M."/>
        </authorList>
    </citation>
    <scope>NUCLEOTIDE SEQUENCE</scope>
    <source>
        <strain evidence="4">MGRD01-02</strain>
    </source>
</reference>
<dbReference type="RefSeq" id="WP_212521757.1">
    <property type="nucleotide sequence ID" value="NZ_JAGSOH010000145.1"/>
</dbReference>
<feature type="domain" description="DUF4190" evidence="3">
    <location>
        <begin position="55"/>
        <end position="111"/>
    </location>
</feature>
<evidence type="ECO:0000313" key="5">
    <source>
        <dbReference type="Proteomes" id="UP000676325"/>
    </source>
</evidence>
<evidence type="ECO:0000313" key="4">
    <source>
        <dbReference type="EMBL" id="MBR7830633.1"/>
    </source>
</evidence>
<evidence type="ECO:0000259" key="3">
    <source>
        <dbReference type="Pfam" id="PF13828"/>
    </source>
</evidence>
<feature type="region of interest" description="Disordered" evidence="1">
    <location>
        <begin position="1"/>
        <end position="20"/>
    </location>
</feature>
<sequence length="117" mass="12270">MTDHPTEPQTEPRSVPRFAPPARHYFGFDPKKPFPPPNPLGGYAYPADRRISGPAIASLILGLLGFLLVTACAGLGLGLGALGSIRRTGRPGTGLAVAGIVLSAVWLALWLKVLVFG</sequence>
<comment type="caution">
    <text evidence="4">The sequence shown here is derived from an EMBL/GenBank/DDBJ whole genome shotgun (WGS) entry which is preliminary data.</text>
</comment>
<feature type="transmembrane region" description="Helical" evidence="2">
    <location>
        <begin position="94"/>
        <end position="115"/>
    </location>
</feature>
<keyword evidence="2" id="KW-0472">Membrane</keyword>
<keyword evidence="5" id="KW-1185">Reference proteome</keyword>
<dbReference type="AlphaFoldDB" id="A0A941EH24"/>
<dbReference type="Proteomes" id="UP000676325">
    <property type="component" value="Unassembled WGS sequence"/>
</dbReference>
<dbReference type="InterPro" id="IPR025241">
    <property type="entry name" value="DUF4190"/>
</dbReference>
<evidence type="ECO:0000256" key="1">
    <source>
        <dbReference type="SAM" id="MobiDB-lite"/>
    </source>
</evidence>
<protein>
    <submittedName>
        <fullName evidence="4">DUF4190 domain-containing protein</fullName>
    </submittedName>
</protein>